<dbReference type="Pfam" id="PF15019">
    <property type="entry name" value="C9orf72-like"/>
    <property type="match status" value="1"/>
</dbReference>
<evidence type="ECO:0000313" key="3">
    <source>
        <dbReference type="Proteomes" id="UP001283361"/>
    </source>
</evidence>
<organism evidence="2 3">
    <name type="scientific">Elysia crispata</name>
    <name type="common">lettuce slug</name>
    <dbReference type="NCBI Taxonomy" id="231223"/>
    <lineage>
        <taxon>Eukaryota</taxon>
        <taxon>Metazoa</taxon>
        <taxon>Spiralia</taxon>
        <taxon>Lophotrochozoa</taxon>
        <taxon>Mollusca</taxon>
        <taxon>Gastropoda</taxon>
        <taxon>Heterobranchia</taxon>
        <taxon>Euthyneura</taxon>
        <taxon>Panpulmonata</taxon>
        <taxon>Sacoglossa</taxon>
        <taxon>Placobranchoidea</taxon>
        <taxon>Plakobranchidae</taxon>
        <taxon>Elysia</taxon>
    </lineage>
</organism>
<sequence length="540" mass="60252">MATISLLSSELDGCMTDHPGLLLYDYDLGIMSIVDENSRSIREKDKNDANHLSQHEEEDSRCKNKGLDLIDTGNKSAEVKNPAPTMGIDDDCSPLSPSSSFSVSSIGNIEHSFVDALLLCGWDNILGPRLDHVWYVRGRPQPHTNILRYVTTQALSGEICRDIFSNQIDFKFFDIPDKGIIIPTFVFSAQGLRGLALKALALVIPNSELPLYLHQDELIQAWFTRIVAKLRVICAKKDFATSGLADLSSWLWSSMAMLSSLQEVGLPIKIELNYTAFCPANTLESDFLRLVISSHLMTYGRSLVVGAMADRVNILVYTLGLFCWEGDLMCSRAALQGRPWPYFQDLCVQGCIKNPDGSHNLSVRDLLCSRYPTTIVDVDQRDVTQSSSAVDHWRLSHEALMEELEELYQGREGNSIGRAAPFQSANFPESLVKDLVDDVHKLPPENGAKEAYIHHFMLSLQRRAFCLIKYLEGEMSSSANSPRLSVKRLKQDLGLTLEGDFRIVLSAADKLKPGILHFVCHGGRSAKYDSEYLPNMTDVL</sequence>
<dbReference type="Proteomes" id="UP001283361">
    <property type="component" value="Unassembled WGS sequence"/>
</dbReference>
<dbReference type="GO" id="GO:0005776">
    <property type="term" value="C:autophagosome"/>
    <property type="evidence" value="ECO:0007669"/>
    <property type="project" value="TreeGrafter"/>
</dbReference>
<feature type="compositionally biased region" description="Basic and acidic residues" evidence="1">
    <location>
        <begin position="45"/>
        <end position="68"/>
    </location>
</feature>
<dbReference type="GO" id="GO:0005768">
    <property type="term" value="C:endosome"/>
    <property type="evidence" value="ECO:0007669"/>
    <property type="project" value="TreeGrafter"/>
</dbReference>
<feature type="region of interest" description="Disordered" evidence="1">
    <location>
        <begin position="45"/>
        <end position="93"/>
    </location>
</feature>
<dbReference type="InterPro" id="IPR027819">
    <property type="entry name" value="C9orf72"/>
</dbReference>
<dbReference type="PANTHER" id="PTHR31855">
    <property type="entry name" value="GUANINE NUCLEOTIDE EXCHANGE C9ORF72"/>
    <property type="match status" value="1"/>
</dbReference>
<evidence type="ECO:0000313" key="2">
    <source>
        <dbReference type="EMBL" id="KAK3777723.1"/>
    </source>
</evidence>
<dbReference type="GO" id="GO:0006897">
    <property type="term" value="P:endocytosis"/>
    <property type="evidence" value="ECO:0007669"/>
    <property type="project" value="TreeGrafter"/>
</dbReference>
<dbReference type="GO" id="GO:0005085">
    <property type="term" value="F:guanyl-nucleotide exchange factor activity"/>
    <property type="evidence" value="ECO:0007669"/>
    <property type="project" value="InterPro"/>
</dbReference>
<gene>
    <name evidence="2" type="ORF">RRG08_021833</name>
</gene>
<protein>
    <submittedName>
        <fullName evidence="2">Uncharacterized protein</fullName>
    </submittedName>
</protein>
<evidence type="ECO:0000256" key="1">
    <source>
        <dbReference type="SAM" id="MobiDB-lite"/>
    </source>
</evidence>
<accession>A0AAE0ZYP7</accession>
<dbReference type="PROSITE" id="PS51835">
    <property type="entry name" value="DENN_C9ORF72"/>
    <property type="match status" value="1"/>
</dbReference>
<dbReference type="AlphaFoldDB" id="A0AAE0ZYP7"/>
<proteinExistence type="predicted"/>
<dbReference type="GO" id="GO:0006914">
    <property type="term" value="P:autophagy"/>
    <property type="evidence" value="ECO:0007669"/>
    <property type="project" value="TreeGrafter"/>
</dbReference>
<dbReference type="PANTHER" id="PTHR31855:SF2">
    <property type="entry name" value="GUANINE NUCLEOTIDE EXCHANGE FACTOR C9ORF72"/>
    <property type="match status" value="1"/>
</dbReference>
<name>A0AAE0ZYP7_9GAST</name>
<comment type="caution">
    <text evidence="2">The sequence shown here is derived from an EMBL/GenBank/DDBJ whole genome shotgun (WGS) entry which is preliminary data.</text>
</comment>
<reference evidence="2" key="1">
    <citation type="journal article" date="2023" name="G3 (Bethesda)">
        <title>A reference genome for the long-term kleptoplast-retaining sea slug Elysia crispata morphotype clarki.</title>
        <authorList>
            <person name="Eastman K.E."/>
            <person name="Pendleton A.L."/>
            <person name="Shaikh M.A."/>
            <person name="Suttiyut T."/>
            <person name="Ogas R."/>
            <person name="Tomko P."/>
            <person name="Gavelis G."/>
            <person name="Widhalm J.R."/>
            <person name="Wisecaver J.H."/>
        </authorList>
    </citation>
    <scope>NUCLEOTIDE SEQUENCE</scope>
    <source>
        <strain evidence="2">ECLA1</strain>
    </source>
</reference>
<dbReference type="EMBL" id="JAWDGP010003066">
    <property type="protein sequence ID" value="KAK3777723.1"/>
    <property type="molecule type" value="Genomic_DNA"/>
</dbReference>
<keyword evidence="3" id="KW-1185">Reference proteome</keyword>